<sequence length="71" mass="7942">MSRLQSCFLVPHFVLLYTCKQLAHLLVASAKQYSVSRLGRPTPLVASLCSVLAHSKQQTVSAKGKAFFWYE</sequence>
<dbReference type="Proteomes" id="UP001363622">
    <property type="component" value="Unassembled WGS sequence"/>
</dbReference>
<comment type="caution">
    <text evidence="1">The sequence shown here is derived from an EMBL/GenBank/DDBJ whole genome shotgun (WGS) entry which is preliminary data.</text>
</comment>
<keyword evidence="2" id="KW-1185">Reference proteome</keyword>
<evidence type="ECO:0000313" key="2">
    <source>
        <dbReference type="Proteomes" id="UP001363622"/>
    </source>
</evidence>
<evidence type="ECO:0008006" key="3">
    <source>
        <dbReference type="Google" id="ProtNLM"/>
    </source>
</evidence>
<accession>A0ABR1KET2</accession>
<protein>
    <recommendedName>
        <fullName evidence="3">Secreted protein</fullName>
    </recommendedName>
</protein>
<proteinExistence type="predicted"/>
<name>A0ABR1KET2_9PEZI</name>
<dbReference type="EMBL" id="JBBPHU010000011">
    <property type="protein sequence ID" value="KAK7512349.1"/>
    <property type="molecule type" value="Genomic_DNA"/>
</dbReference>
<reference evidence="1 2" key="1">
    <citation type="submission" date="2024-04" db="EMBL/GenBank/DDBJ databases">
        <title>Phyllosticta paracitricarpa is synonymous to the EU quarantine fungus P. citricarpa based on phylogenomic analyses.</title>
        <authorList>
            <consortium name="Lawrence Berkeley National Laboratory"/>
            <person name="Van Ingen-Buijs V.A."/>
            <person name="Van Westerhoven A.C."/>
            <person name="Haridas S."/>
            <person name="Skiadas P."/>
            <person name="Martin F."/>
            <person name="Groenewald J.Z."/>
            <person name="Crous P.W."/>
            <person name="Seidl M.F."/>
        </authorList>
    </citation>
    <scope>NUCLEOTIDE SEQUENCE [LARGE SCALE GENOMIC DNA]</scope>
    <source>
        <strain evidence="1 2">CBS 123371</strain>
    </source>
</reference>
<evidence type="ECO:0000313" key="1">
    <source>
        <dbReference type="EMBL" id="KAK7512349.1"/>
    </source>
</evidence>
<organism evidence="1 2">
    <name type="scientific">Phyllosticta citriasiana</name>
    <dbReference type="NCBI Taxonomy" id="595635"/>
    <lineage>
        <taxon>Eukaryota</taxon>
        <taxon>Fungi</taxon>
        <taxon>Dikarya</taxon>
        <taxon>Ascomycota</taxon>
        <taxon>Pezizomycotina</taxon>
        <taxon>Dothideomycetes</taxon>
        <taxon>Dothideomycetes incertae sedis</taxon>
        <taxon>Botryosphaeriales</taxon>
        <taxon>Phyllostictaceae</taxon>
        <taxon>Phyllosticta</taxon>
    </lineage>
</organism>
<gene>
    <name evidence="1" type="ORF">IWZ03DRAFT_56554</name>
</gene>